<protein>
    <recommendedName>
        <fullName evidence="4">Transglycosylase SLT domain-containing protein</fullName>
    </recommendedName>
</protein>
<dbReference type="RefSeq" id="WP_344495627.1">
    <property type="nucleotide sequence ID" value="NZ_BAAAUD010000034.1"/>
</dbReference>
<dbReference type="Proteomes" id="UP001500403">
    <property type="component" value="Unassembled WGS sequence"/>
</dbReference>
<reference evidence="2 3" key="1">
    <citation type="journal article" date="2019" name="Int. J. Syst. Evol. Microbiol.">
        <title>The Global Catalogue of Microorganisms (GCM) 10K type strain sequencing project: providing services to taxonomists for standard genome sequencing and annotation.</title>
        <authorList>
            <consortium name="The Broad Institute Genomics Platform"/>
            <consortium name="The Broad Institute Genome Sequencing Center for Infectious Disease"/>
            <person name="Wu L."/>
            <person name="Ma J."/>
        </authorList>
    </citation>
    <scope>NUCLEOTIDE SEQUENCE [LARGE SCALE GENOMIC DNA]</scope>
    <source>
        <strain evidence="2 3">JCM 9088</strain>
    </source>
</reference>
<feature type="region of interest" description="Disordered" evidence="1">
    <location>
        <begin position="143"/>
        <end position="199"/>
    </location>
</feature>
<comment type="caution">
    <text evidence="2">The sequence shown here is derived from an EMBL/GenBank/DDBJ whole genome shotgun (WGS) entry which is preliminary data.</text>
</comment>
<dbReference type="EMBL" id="BAAAUD010000034">
    <property type="protein sequence ID" value="GAA2944516.1"/>
    <property type="molecule type" value="Genomic_DNA"/>
</dbReference>
<accession>A0ABN3X9Q3</accession>
<feature type="region of interest" description="Disordered" evidence="1">
    <location>
        <begin position="1"/>
        <end position="28"/>
    </location>
</feature>
<keyword evidence="3" id="KW-1185">Reference proteome</keyword>
<evidence type="ECO:0008006" key="4">
    <source>
        <dbReference type="Google" id="ProtNLM"/>
    </source>
</evidence>
<gene>
    <name evidence="2" type="ORF">GCM10010446_32230</name>
</gene>
<evidence type="ECO:0000313" key="3">
    <source>
        <dbReference type="Proteomes" id="UP001500403"/>
    </source>
</evidence>
<name>A0ABN3X9Q3_9ACTN</name>
<feature type="compositionally biased region" description="Low complexity" evidence="1">
    <location>
        <begin position="166"/>
        <end position="193"/>
    </location>
</feature>
<organism evidence="2 3">
    <name type="scientific">Streptomyces enissocaesilis</name>
    <dbReference type="NCBI Taxonomy" id="332589"/>
    <lineage>
        <taxon>Bacteria</taxon>
        <taxon>Bacillati</taxon>
        <taxon>Actinomycetota</taxon>
        <taxon>Actinomycetes</taxon>
        <taxon>Kitasatosporales</taxon>
        <taxon>Streptomycetaceae</taxon>
        <taxon>Streptomyces</taxon>
        <taxon>Streptomyces rochei group</taxon>
    </lineage>
</organism>
<proteinExistence type="predicted"/>
<feature type="region of interest" description="Disordered" evidence="1">
    <location>
        <begin position="70"/>
        <end position="89"/>
    </location>
</feature>
<evidence type="ECO:0000256" key="1">
    <source>
        <dbReference type="SAM" id="MobiDB-lite"/>
    </source>
</evidence>
<sequence length="199" mass="20875">MEPACGAETDAGGLPLPEVTHQDPGDDSGECAMRAYARRACEPTGMGPEYGVPALVTIALRESACDHPRRRVNTTDSNAHGPVMADGHPRNCSRGATRCIPPAFAAYHQEGIATTPYDVVARMCATINHVRARYGVDRSGSGFAERVQQADPGRPPRGYRTGLPRPASLTTAPSPSSLAGHHQPPVGAPVGAIPVPPTR</sequence>
<evidence type="ECO:0000313" key="2">
    <source>
        <dbReference type="EMBL" id="GAA2944516.1"/>
    </source>
</evidence>